<reference evidence="3 4" key="1">
    <citation type="submission" date="2018-01" db="EMBL/GenBank/DDBJ databases">
        <title>Complete genome sequence of Flavivirga eckloniae ECD14 isolated from seaweed Ecklonia cava.</title>
        <authorList>
            <person name="Lee J.H."/>
            <person name="Baik K.S."/>
            <person name="Seong C.N."/>
        </authorList>
    </citation>
    <scope>NUCLEOTIDE SEQUENCE [LARGE SCALE GENOMIC DNA]</scope>
    <source>
        <strain evidence="3 4">ECD14</strain>
    </source>
</reference>
<dbReference type="PANTHER" id="PTHR46268">
    <property type="entry name" value="STRESS RESPONSE PROTEIN NHAX"/>
    <property type="match status" value="1"/>
</dbReference>
<dbReference type="PRINTS" id="PR01438">
    <property type="entry name" value="UNVRSLSTRESS"/>
</dbReference>
<dbReference type="InterPro" id="IPR006016">
    <property type="entry name" value="UspA"/>
</dbReference>
<sequence>MIYLLIILFFFTMKTILLPTDFSKNSINSIDFAMALFKDVECDFYLLNVQKASSFISDDMMTVSSSTTIYNTIIDAAKKSLTNIISKIKKRHNNDKHHFHSMVDYDNFIDSINQVSKKNKVDLIVTGTKGASGLQKVIFGSNTVRVMQRCYAPVLAIPDNCAFSDLNKVAFITNNTTSFTMDHIKPLADLVTLSNSKLHVLHIADENHSVQNQSENIDFFNSNFVNVIHDYIDVKAKDIYHTVHKYIVENNIRVLSMVGEKHSFLERLFNRHLVETFAFSIDVPFLVMKNG</sequence>
<proteinExistence type="inferred from homology"/>
<dbReference type="Gene3D" id="3.40.50.12370">
    <property type="match status" value="1"/>
</dbReference>
<evidence type="ECO:0000313" key="4">
    <source>
        <dbReference type="Proteomes" id="UP000235826"/>
    </source>
</evidence>
<dbReference type="CDD" id="cd00293">
    <property type="entry name" value="USP-like"/>
    <property type="match status" value="1"/>
</dbReference>
<dbReference type="EMBL" id="CP025791">
    <property type="protein sequence ID" value="AUP77951.1"/>
    <property type="molecule type" value="Genomic_DNA"/>
</dbReference>
<keyword evidence="4" id="KW-1185">Reference proteome</keyword>
<evidence type="ECO:0000259" key="2">
    <source>
        <dbReference type="Pfam" id="PF00582"/>
    </source>
</evidence>
<comment type="similarity">
    <text evidence="1">Belongs to the universal stress protein A family.</text>
</comment>
<gene>
    <name evidence="3" type="ORF">C1H87_04180</name>
</gene>
<dbReference type="AlphaFoldDB" id="A0A2K9PLL1"/>
<dbReference type="PANTHER" id="PTHR46268:SF6">
    <property type="entry name" value="UNIVERSAL STRESS PROTEIN UP12"/>
    <property type="match status" value="1"/>
</dbReference>
<dbReference type="KEGG" id="fek:C1H87_04180"/>
<accession>A0A2K9PLL1</accession>
<evidence type="ECO:0000256" key="1">
    <source>
        <dbReference type="ARBA" id="ARBA00008791"/>
    </source>
</evidence>
<organism evidence="3 4">
    <name type="scientific">Flavivirga eckloniae</name>
    <dbReference type="NCBI Taxonomy" id="1803846"/>
    <lineage>
        <taxon>Bacteria</taxon>
        <taxon>Pseudomonadati</taxon>
        <taxon>Bacteroidota</taxon>
        <taxon>Flavobacteriia</taxon>
        <taxon>Flavobacteriales</taxon>
        <taxon>Flavobacteriaceae</taxon>
        <taxon>Flavivirga</taxon>
    </lineage>
</organism>
<dbReference type="SUPFAM" id="SSF52402">
    <property type="entry name" value="Adenine nucleotide alpha hydrolases-like"/>
    <property type="match status" value="1"/>
</dbReference>
<protein>
    <recommendedName>
        <fullName evidence="2">UspA domain-containing protein</fullName>
    </recommendedName>
</protein>
<dbReference type="InterPro" id="IPR006015">
    <property type="entry name" value="Universal_stress_UspA"/>
</dbReference>
<feature type="domain" description="UspA" evidence="2">
    <location>
        <begin position="13"/>
        <end position="158"/>
    </location>
</feature>
<dbReference type="Pfam" id="PF00582">
    <property type="entry name" value="Usp"/>
    <property type="match status" value="1"/>
</dbReference>
<dbReference type="Proteomes" id="UP000235826">
    <property type="component" value="Chromosome"/>
</dbReference>
<name>A0A2K9PLL1_9FLAO</name>
<evidence type="ECO:0000313" key="3">
    <source>
        <dbReference type="EMBL" id="AUP77951.1"/>
    </source>
</evidence>